<dbReference type="InterPro" id="IPR025962">
    <property type="entry name" value="SdpI/YhfL"/>
</dbReference>
<dbReference type="Proteomes" id="UP000237040">
    <property type="component" value="Unassembled WGS sequence"/>
</dbReference>
<dbReference type="EMBL" id="PNIL01000003">
    <property type="protein sequence ID" value="PMP68932.1"/>
    <property type="molecule type" value="Genomic_DNA"/>
</dbReference>
<reference evidence="1 2" key="1">
    <citation type="submission" date="2018-01" db="EMBL/GenBank/DDBJ databases">
        <title>Metagenomic assembled genomes from two thermal pools in the Uzon Caldera, Kamchatka, Russia.</title>
        <authorList>
            <person name="Wilkins L."/>
            <person name="Ettinger C."/>
        </authorList>
    </citation>
    <scope>NUCLEOTIDE SEQUENCE [LARGE SCALE GENOMIC DNA]</scope>
    <source>
        <strain evidence="1">ZAV-07</strain>
    </source>
</reference>
<comment type="caution">
    <text evidence="1">The sequence shown here is derived from an EMBL/GenBank/DDBJ whole genome shotgun (WGS) entry which is preliminary data.</text>
</comment>
<proteinExistence type="predicted"/>
<dbReference type="AlphaFoldDB" id="A0A2J6WG22"/>
<gene>
    <name evidence="1" type="ORF">C0189_00195</name>
</gene>
<evidence type="ECO:0000313" key="2">
    <source>
        <dbReference type="Proteomes" id="UP000237040"/>
    </source>
</evidence>
<sequence>MLYYSIGMVLHKAKRNWFIGIRTPWILSPDTVWEKTHKQGGITNKGALLFKIFSNFPISNIAKNRKMLYNEA</sequence>
<accession>A0A2J6WG22</accession>
<organism evidence="1 2">
    <name type="scientific">Caldisericum exile</name>
    <dbReference type="NCBI Taxonomy" id="693075"/>
    <lineage>
        <taxon>Bacteria</taxon>
        <taxon>Pseudomonadati</taxon>
        <taxon>Caldisericota/Cryosericota group</taxon>
        <taxon>Caldisericota</taxon>
        <taxon>Caldisericia</taxon>
        <taxon>Caldisericales</taxon>
        <taxon>Caldisericaceae</taxon>
        <taxon>Caldisericum</taxon>
    </lineage>
</organism>
<dbReference type="Pfam" id="PF13630">
    <property type="entry name" value="SdpI"/>
    <property type="match status" value="1"/>
</dbReference>
<name>A0A2J6WG22_9BACT</name>
<protein>
    <submittedName>
        <fullName evidence="1">Uncharacterized protein</fullName>
    </submittedName>
</protein>
<evidence type="ECO:0000313" key="1">
    <source>
        <dbReference type="EMBL" id="PMP68932.1"/>
    </source>
</evidence>